<dbReference type="SUPFAM" id="SSF51735">
    <property type="entry name" value="NAD(P)-binding Rossmann-fold domains"/>
    <property type="match status" value="1"/>
</dbReference>
<evidence type="ECO:0000313" key="1">
    <source>
        <dbReference type="EMBL" id="KAL2051267.1"/>
    </source>
</evidence>
<dbReference type="InterPro" id="IPR002347">
    <property type="entry name" value="SDR_fam"/>
</dbReference>
<sequence length="73" mass="7311">MASKTSLNGFALITGAASGVGQETGFSFAEAGVSGVLFADMNGQGAQESAESRVDTAIKEFGRIDHSVNSAGV</sequence>
<gene>
    <name evidence="1" type="ORF">ABVK25_008516</name>
</gene>
<dbReference type="EMBL" id="JBHFEH010000037">
    <property type="protein sequence ID" value="KAL2051267.1"/>
    <property type="molecule type" value="Genomic_DNA"/>
</dbReference>
<accession>A0ABR4B050</accession>
<dbReference type="Proteomes" id="UP001590951">
    <property type="component" value="Unassembled WGS sequence"/>
</dbReference>
<dbReference type="Gene3D" id="3.40.50.720">
    <property type="entry name" value="NAD(P)-binding Rossmann-like Domain"/>
    <property type="match status" value="1"/>
</dbReference>
<protein>
    <submittedName>
        <fullName evidence="1">Uncharacterized protein</fullName>
    </submittedName>
</protein>
<keyword evidence="2" id="KW-1185">Reference proteome</keyword>
<evidence type="ECO:0000313" key="2">
    <source>
        <dbReference type="Proteomes" id="UP001590951"/>
    </source>
</evidence>
<reference evidence="1 2" key="1">
    <citation type="submission" date="2024-09" db="EMBL/GenBank/DDBJ databases">
        <title>Rethinking Asexuality: The Enigmatic Case of Functional Sexual Genes in Lepraria (Stereocaulaceae).</title>
        <authorList>
            <person name="Doellman M."/>
            <person name="Sun Y."/>
            <person name="Barcenas-Pena A."/>
            <person name="Lumbsch H.T."/>
            <person name="Grewe F."/>
        </authorList>
    </citation>
    <scope>NUCLEOTIDE SEQUENCE [LARGE SCALE GENOMIC DNA]</scope>
    <source>
        <strain evidence="1 2">Grewe 0041</strain>
    </source>
</reference>
<dbReference type="InterPro" id="IPR036291">
    <property type="entry name" value="NAD(P)-bd_dom_sf"/>
</dbReference>
<name>A0ABR4B050_9LECA</name>
<dbReference type="PRINTS" id="PR00081">
    <property type="entry name" value="GDHRDH"/>
</dbReference>
<comment type="caution">
    <text evidence="1">The sequence shown here is derived from an EMBL/GenBank/DDBJ whole genome shotgun (WGS) entry which is preliminary data.</text>
</comment>
<organism evidence="1 2">
    <name type="scientific">Lepraria finkii</name>
    <dbReference type="NCBI Taxonomy" id="1340010"/>
    <lineage>
        <taxon>Eukaryota</taxon>
        <taxon>Fungi</taxon>
        <taxon>Dikarya</taxon>
        <taxon>Ascomycota</taxon>
        <taxon>Pezizomycotina</taxon>
        <taxon>Lecanoromycetes</taxon>
        <taxon>OSLEUM clade</taxon>
        <taxon>Lecanoromycetidae</taxon>
        <taxon>Lecanorales</taxon>
        <taxon>Lecanorineae</taxon>
        <taxon>Stereocaulaceae</taxon>
        <taxon>Lepraria</taxon>
    </lineage>
</organism>
<proteinExistence type="predicted"/>